<dbReference type="RefSeq" id="WP_103083079.1">
    <property type="nucleotide sequence ID" value="NZ_CP021850.1"/>
</dbReference>
<dbReference type="SMART" id="SM00347">
    <property type="entry name" value="HTH_MARR"/>
    <property type="match status" value="1"/>
</dbReference>
<dbReference type="PROSITE" id="PS50995">
    <property type="entry name" value="HTH_MARR_2"/>
    <property type="match status" value="1"/>
</dbReference>
<dbReference type="GO" id="GO:0003677">
    <property type="term" value="F:DNA binding"/>
    <property type="evidence" value="ECO:0007669"/>
    <property type="project" value="UniProtKB-KW"/>
</dbReference>
<proteinExistence type="predicted"/>
<accession>A0A2K2F757</accession>
<dbReference type="KEGG" id="cthd:CDO33_12950"/>
<dbReference type="PRINTS" id="PR00598">
    <property type="entry name" value="HTHMARR"/>
</dbReference>
<keyword evidence="6" id="KW-1185">Reference proteome</keyword>
<keyword evidence="1" id="KW-0805">Transcription regulation</keyword>
<dbReference type="PROSITE" id="PS01117">
    <property type="entry name" value="HTH_MARR_1"/>
    <property type="match status" value="1"/>
</dbReference>
<feature type="domain" description="HTH marR-type" evidence="4">
    <location>
        <begin position="2"/>
        <end position="134"/>
    </location>
</feature>
<evidence type="ECO:0000256" key="1">
    <source>
        <dbReference type="ARBA" id="ARBA00023015"/>
    </source>
</evidence>
<dbReference type="InterPro" id="IPR023187">
    <property type="entry name" value="Tscrpt_reg_MarR-type_CS"/>
</dbReference>
<sequence>MNKSIGRLINLLARKSQIYLGKVLSQYNLTAAEEPFFMAMQHYEGMTQEELTAIVCVDKAATARAVKTLEEKGYLLRMQDEKDKRQNRVYPTEKAKEIGKEVRGELMKFNKLLTQNMKEEDIDKLYSFLLQLEKNINKIYNEKIYLGNGENE</sequence>
<dbReference type="InterPro" id="IPR000835">
    <property type="entry name" value="HTH_MarR-typ"/>
</dbReference>
<dbReference type="EMBL" id="NIOJ01000077">
    <property type="protein sequence ID" value="PNT95076.1"/>
    <property type="molecule type" value="Genomic_DNA"/>
</dbReference>
<dbReference type="Pfam" id="PF01047">
    <property type="entry name" value="MarR"/>
    <property type="match status" value="1"/>
</dbReference>
<evidence type="ECO:0000256" key="3">
    <source>
        <dbReference type="ARBA" id="ARBA00023163"/>
    </source>
</evidence>
<dbReference type="AlphaFoldDB" id="A0A2K2F757"/>
<reference evidence="5 6" key="1">
    <citation type="submission" date="2017-06" db="EMBL/GenBank/DDBJ databases">
        <title>Investigating the central metabolism of Clostridium thermosuccinogenes.</title>
        <authorList>
            <person name="Koendjbiharie J.G."/>
            <person name="van Kranenburg R."/>
        </authorList>
    </citation>
    <scope>NUCLEOTIDE SEQUENCE [LARGE SCALE GENOMIC DNA]</scope>
    <source>
        <strain evidence="5 6">DSM 5806</strain>
    </source>
</reference>
<dbReference type="Proteomes" id="UP000236151">
    <property type="component" value="Unassembled WGS sequence"/>
</dbReference>
<protein>
    <submittedName>
        <fullName evidence="5">MarR family transcriptional regulator</fullName>
    </submittedName>
</protein>
<evidence type="ECO:0000313" key="5">
    <source>
        <dbReference type="EMBL" id="PNT95076.1"/>
    </source>
</evidence>
<evidence type="ECO:0000313" key="6">
    <source>
        <dbReference type="Proteomes" id="UP000236151"/>
    </source>
</evidence>
<dbReference type="PANTHER" id="PTHR42756">
    <property type="entry name" value="TRANSCRIPTIONAL REGULATOR, MARR"/>
    <property type="match status" value="1"/>
</dbReference>
<dbReference type="GO" id="GO:0003700">
    <property type="term" value="F:DNA-binding transcription factor activity"/>
    <property type="evidence" value="ECO:0007669"/>
    <property type="project" value="InterPro"/>
</dbReference>
<keyword evidence="3" id="KW-0804">Transcription</keyword>
<name>A0A2K2F757_9CLOT</name>
<keyword evidence="2" id="KW-0238">DNA-binding</keyword>
<organism evidence="5 6">
    <name type="scientific">Clostridium thermosuccinogenes</name>
    <dbReference type="NCBI Taxonomy" id="84032"/>
    <lineage>
        <taxon>Bacteria</taxon>
        <taxon>Bacillati</taxon>
        <taxon>Bacillota</taxon>
        <taxon>Clostridia</taxon>
        <taxon>Eubacteriales</taxon>
        <taxon>Clostridiaceae</taxon>
        <taxon>Clostridium</taxon>
    </lineage>
</organism>
<gene>
    <name evidence="5" type="ORF">CDQ84_17755</name>
</gene>
<dbReference type="Gene3D" id="1.10.10.10">
    <property type="entry name" value="Winged helix-like DNA-binding domain superfamily/Winged helix DNA-binding domain"/>
    <property type="match status" value="1"/>
</dbReference>
<dbReference type="InterPro" id="IPR036388">
    <property type="entry name" value="WH-like_DNA-bd_sf"/>
</dbReference>
<dbReference type="SUPFAM" id="SSF46785">
    <property type="entry name" value="Winged helix' DNA-binding domain"/>
    <property type="match status" value="1"/>
</dbReference>
<evidence type="ECO:0000256" key="2">
    <source>
        <dbReference type="ARBA" id="ARBA00023125"/>
    </source>
</evidence>
<dbReference type="OrthoDB" id="6462103at2"/>
<dbReference type="InterPro" id="IPR036390">
    <property type="entry name" value="WH_DNA-bd_sf"/>
</dbReference>
<evidence type="ECO:0000259" key="4">
    <source>
        <dbReference type="PROSITE" id="PS50995"/>
    </source>
</evidence>
<dbReference type="PANTHER" id="PTHR42756:SF2">
    <property type="entry name" value="MARR FAMILY REGULATORY PROTEIN"/>
    <property type="match status" value="1"/>
</dbReference>
<comment type="caution">
    <text evidence="5">The sequence shown here is derived from an EMBL/GenBank/DDBJ whole genome shotgun (WGS) entry which is preliminary data.</text>
</comment>